<name>A0A0B7FX73_THACB</name>
<evidence type="ECO:0000256" key="2">
    <source>
        <dbReference type="SAM" id="Phobius"/>
    </source>
</evidence>
<evidence type="ECO:0000256" key="1">
    <source>
        <dbReference type="SAM" id="MobiDB-lite"/>
    </source>
</evidence>
<keyword evidence="2" id="KW-0472">Membrane</keyword>
<feature type="transmembrane region" description="Helical" evidence="2">
    <location>
        <begin position="459"/>
        <end position="478"/>
    </location>
</feature>
<reference evidence="3 4" key="1">
    <citation type="submission" date="2014-11" db="EMBL/GenBank/DDBJ databases">
        <authorList>
            <person name="Wibberg Daniel"/>
        </authorList>
    </citation>
    <scope>NUCLEOTIDE SEQUENCE [LARGE SCALE GENOMIC DNA]</scope>
    <source>
        <strain evidence="3">Rhizoctonia solani AG1-IB 7/3/14</strain>
    </source>
</reference>
<evidence type="ECO:0000313" key="4">
    <source>
        <dbReference type="Proteomes" id="UP000059188"/>
    </source>
</evidence>
<dbReference type="OrthoDB" id="3180748at2759"/>
<sequence length="527" mass="58040">MATHGLHPLSLIQDSYLSPSPPISFGYNMQEHIGLNSTHSSCPQSTSAGIDRLRYPSINVPPSTRHSSDLNDLRTRTPKRTDTTHQDIEVGIYLRSGSSLLSNPPSPRRSIGSASIKVTEQPESFFLENSALHIDVPTFCSHVRLNSGLKDALVTHVQARKSLRLPFMHEYLLVFFSTSNKQRFVIRIDRLGKIGSTSGNDRPAGAANNTAIQEVGIYNVQDSQNGVDTDNAPWLQMDGVWGSRPIATIIALDANGHASHHFQTAGQDGSQRPRLGNVSQILEGILLEMPTYHLTTANCYLMTRSSLLLLQRRYPEAFECHLGSASSEVTAPSLLAEPVWAGVVRWYLPFVILFFLIYFPLLVMMHTSIYAHLGCSVSMSRNCKATKLVQGLRYSLHSILDAPLPVGLVHTYLNSLENSMNTTVMKLSAQFMTARNMGLGYTTHTSPFGVMFDDSRMALLTWCVIGLIAGVVVFIAAVFEYGPLALFMLALALAVWFNFRFGDSESGVGLSDDEFQDLFASPPLTEA</sequence>
<dbReference type="AlphaFoldDB" id="A0A0B7FX73"/>
<gene>
    <name evidence="3" type="ORF">RSOLAG1IB_04892</name>
</gene>
<protein>
    <submittedName>
        <fullName evidence="3">Uncharacterized protein</fullName>
    </submittedName>
</protein>
<dbReference type="EMBL" id="LN679106">
    <property type="protein sequence ID" value="CEL62536.1"/>
    <property type="molecule type" value="Genomic_DNA"/>
</dbReference>
<feature type="compositionally biased region" description="Basic and acidic residues" evidence="1">
    <location>
        <begin position="66"/>
        <end position="82"/>
    </location>
</feature>
<keyword evidence="2" id="KW-0812">Transmembrane</keyword>
<keyword evidence="4" id="KW-1185">Reference proteome</keyword>
<keyword evidence="2" id="KW-1133">Transmembrane helix</keyword>
<dbReference type="Proteomes" id="UP000059188">
    <property type="component" value="Unassembled WGS sequence"/>
</dbReference>
<accession>A0A0B7FX73</accession>
<feature type="transmembrane region" description="Helical" evidence="2">
    <location>
        <begin position="346"/>
        <end position="371"/>
    </location>
</feature>
<feature type="transmembrane region" description="Helical" evidence="2">
    <location>
        <begin position="484"/>
        <end position="501"/>
    </location>
</feature>
<evidence type="ECO:0000313" key="3">
    <source>
        <dbReference type="EMBL" id="CEL62536.1"/>
    </source>
</evidence>
<feature type="region of interest" description="Disordered" evidence="1">
    <location>
        <begin position="54"/>
        <end position="82"/>
    </location>
</feature>
<proteinExistence type="predicted"/>
<organism evidence="3 4">
    <name type="scientific">Thanatephorus cucumeris (strain AG1-IB / isolate 7/3/14)</name>
    <name type="common">Lettuce bottom rot fungus</name>
    <name type="synonym">Rhizoctonia solani</name>
    <dbReference type="NCBI Taxonomy" id="1108050"/>
    <lineage>
        <taxon>Eukaryota</taxon>
        <taxon>Fungi</taxon>
        <taxon>Dikarya</taxon>
        <taxon>Basidiomycota</taxon>
        <taxon>Agaricomycotina</taxon>
        <taxon>Agaricomycetes</taxon>
        <taxon>Cantharellales</taxon>
        <taxon>Ceratobasidiaceae</taxon>
        <taxon>Rhizoctonia</taxon>
        <taxon>Rhizoctonia solani AG-1</taxon>
    </lineage>
</organism>